<evidence type="ECO:0000313" key="2">
    <source>
        <dbReference type="Proteomes" id="UP001454036"/>
    </source>
</evidence>
<gene>
    <name evidence="1" type="ORF">LIER_28995</name>
</gene>
<name>A0AAV3RLA7_LITER</name>
<keyword evidence="2" id="KW-1185">Reference proteome</keyword>
<evidence type="ECO:0000313" key="1">
    <source>
        <dbReference type="EMBL" id="GAA0175903.1"/>
    </source>
</evidence>
<accession>A0AAV3RLA7</accession>
<sequence>MLYSEKPGTESPARWHRYWFLVKDAFFYDIPHQFSMDYTTLDPEDSEVTTVEFQMLVDGFRKALPLKTFCDPDVVIKVGLYKGANNFPSMTLDNLLLFKVDKALTPSQINSKVIVLEKSLMNKVLGSMEPMIASTVPTAKVHSVIEKSPTIDRATSSDVFLHLTAEKDDVPQFFFASWDV</sequence>
<organism evidence="1 2">
    <name type="scientific">Lithospermum erythrorhizon</name>
    <name type="common">Purple gromwell</name>
    <name type="synonym">Lithospermum officinale var. erythrorhizon</name>
    <dbReference type="NCBI Taxonomy" id="34254"/>
    <lineage>
        <taxon>Eukaryota</taxon>
        <taxon>Viridiplantae</taxon>
        <taxon>Streptophyta</taxon>
        <taxon>Embryophyta</taxon>
        <taxon>Tracheophyta</taxon>
        <taxon>Spermatophyta</taxon>
        <taxon>Magnoliopsida</taxon>
        <taxon>eudicotyledons</taxon>
        <taxon>Gunneridae</taxon>
        <taxon>Pentapetalae</taxon>
        <taxon>asterids</taxon>
        <taxon>lamiids</taxon>
        <taxon>Boraginales</taxon>
        <taxon>Boraginaceae</taxon>
        <taxon>Boraginoideae</taxon>
        <taxon>Lithospermeae</taxon>
        <taxon>Lithospermum</taxon>
    </lineage>
</organism>
<proteinExistence type="predicted"/>
<dbReference type="Proteomes" id="UP001454036">
    <property type="component" value="Unassembled WGS sequence"/>
</dbReference>
<dbReference type="EMBL" id="BAABME010009835">
    <property type="protein sequence ID" value="GAA0175903.1"/>
    <property type="molecule type" value="Genomic_DNA"/>
</dbReference>
<dbReference type="AlphaFoldDB" id="A0AAV3RLA7"/>
<reference evidence="1 2" key="1">
    <citation type="submission" date="2024-01" db="EMBL/GenBank/DDBJ databases">
        <title>The complete chloroplast genome sequence of Lithospermum erythrorhizon: insights into the phylogenetic relationship among Boraginaceae species and the maternal lineages of purple gromwells.</title>
        <authorList>
            <person name="Okada T."/>
            <person name="Watanabe K."/>
        </authorList>
    </citation>
    <scope>NUCLEOTIDE SEQUENCE [LARGE SCALE GENOMIC DNA]</scope>
</reference>
<comment type="caution">
    <text evidence="1">The sequence shown here is derived from an EMBL/GenBank/DDBJ whole genome shotgun (WGS) entry which is preliminary data.</text>
</comment>
<protein>
    <submittedName>
        <fullName evidence="1">Uncharacterized protein</fullName>
    </submittedName>
</protein>